<reference evidence="9" key="1">
    <citation type="submission" date="2023-04" db="EMBL/GenBank/DDBJ databases">
        <authorList>
            <person name="Vijverberg K."/>
            <person name="Xiong W."/>
            <person name="Schranz E."/>
        </authorList>
    </citation>
    <scope>NUCLEOTIDE SEQUENCE</scope>
</reference>
<evidence type="ECO:0000313" key="10">
    <source>
        <dbReference type="Proteomes" id="UP001177003"/>
    </source>
</evidence>
<evidence type="ECO:0000256" key="1">
    <source>
        <dbReference type="ARBA" id="ARBA00004123"/>
    </source>
</evidence>
<evidence type="ECO:0000256" key="2">
    <source>
        <dbReference type="ARBA" id="ARBA00022737"/>
    </source>
</evidence>
<dbReference type="Proteomes" id="UP001177003">
    <property type="component" value="Chromosome 4"/>
</dbReference>
<dbReference type="InterPro" id="IPR001005">
    <property type="entry name" value="SANT/Myb"/>
</dbReference>
<dbReference type="GO" id="GO:0003677">
    <property type="term" value="F:DNA binding"/>
    <property type="evidence" value="ECO:0007669"/>
    <property type="project" value="UniProtKB-KW"/>
</dbReference>
<dbReference type="EMBL" id="OX465080">
    <property type="protein sequence ID" value="CAI9280993.1"/>
    <property type="molecule type" value="Genomic_DNA"/>
</dbReference>
<keyword evidence="4" id="KW-0238">DNA-binding</keyword>
<proteinExistence type="predicted"/>
<sequence>MGHGGGHTCCNKQKVKRGLWSPEEDEKLVNYITSHGHGCWSSVPKLAGLQRCGKSCRLRWINYLRPDLKRGSFSSQEATLIVDLHRILGNRWAQIAKHLPGRTDNEVKNFWNSSIKKKLLAHSHLSTHSLATIFTNPKTTNIHASLSGENQYYESLFDANPHVVSPYQPHMNHDHDHLVHASPAAIGQPPVVNLDKCFDIDPTPNLPPLPQSFIVNSSSVFDHQFPTMEFLMNSYEHNTLKSENYDLILAQTSDHGDSVIPFKLGEQTNNIELTTSITTQPIVNSQDLDPPATSQTEYLEAFVPNFLSSSSSPPPSLVLPQFMAHSSSAGETIELEEQDSDVEGQQRRLLQGVVESVDPSLEQYRGLRAAGFSLVGMEAMENPMAAMVLWWWFQMGVDYQLSRSNRDVVVKSDNHLSCFVRRSCCVSLRG</sequence>
<dbReference type="CDD" id="cd00167">
    <property type="entry name" value="SANT"/>
    <property type="match status" value="2"/>
</dbReference>
<organism evidence="9 10">
    <name type="scientific">Lactuca saligna</name>
    <name type="common">Willowleaf lettuce</name>
    <dbReference type="NCBI Taxonomy" id="75948"/>
    <lineage>
        <taxon>Eukaryota</taxon>
        <taxon>Viridiplantae</taxon>
        <taxon>Streptophyta</taxon>
        <taxon>Embryophyta</taxon>
        <taxon>Tracheophyta</taxon>
        <taxon>Spermatophyta</taxon>
        <taxon>Magnoliopsida</taxon>
        <taxon>eudicotyledons</taxon>
        <taxon>Gunneridae</taxon>
        <taxon>Pentapetalae</taxon>
        <taxon>asterids</taxon>
        <taxon>campanulids</taxon>
        <taxon>Asterales</taxon>
        <taxon>Asteraceae</taxon>
        <taxon>Cichorioideae</taxon>
        <taxon>Cichorieae</taxon>
        <taxon>Lactucinae</taxon>
        <taxon>Lactuca</taxon>
    </lineage>
</organism>
<evidence type="ECO:0000256" key="3">
    <source>
        <dbReference type="ARBA" id="ARBA00023015"/>
    </source>
</evidence>
<dbReference type="FunFam" id="1.10.10.60:FF:000185">
    <property type="entry name" value="MYB transcription factor"/>
    <property type="match status" value="1"/>
</dbReference>
<dbReference type="SUPFAM" id="SSF46689">
    <property type="entry name" value="Homeodomain-like"/>
    <property type="match status" value="1"/>
</dbReference>
<evidence type="ECO:0000256" key="4">
    <source>
        <dbReference type="ARBA" id="ARBA00023125"/>
    </source>
</evidence>
<feature type="domain" description="Myb-like" evidence="7">
    <location>
        <begin position="12"/>
        <end position="64"/>
    </location>
</feature>
<evidence type="ECO:0000313" key="9">
    <source>
        <dbReference type="EMBL" id="CAI9280993.1"/>
    </source>
</evidence>
<evidence type="ECO:0000259" key="7">
    <source>
        <dbReference type="PROSITE" id="PS50090"/>
    </source>
</evidence>
<gene>
    <name evidence="9" type="ORF">LSALG_LOCUS20713</name>
</gene>
<keyword evidence="5" id="KW-0804">Transcription</keyword>
<dbReference type="PANTHER" id="PTHR47997:SF87">
    <property type="entry name" value="TRANSCRIPTION FACTOR MYB26"/>
    <property type="match status" value="1"/>
</dbReference>
<dbReference type="PANTHER" id="PTHR47997">
    <property type="entry name" value="MYB DOMAIN PROTEIN 55"/>
    <property type="match status" value="1"/>
</dbReference>
<dbReference type="Pfam" id="PF00249">
    <property type="entry name" value="Myb_DNA-binding"/>
    <property type="match status" value="2"/>
</dbReference>
<accession>A0AA36E3L4</accession>
<feature type="domain" description="Myb-like" evidence="7">
    <location>
        <begin position="65"/>
        <end position="115"/>
    </location>
</feature>
<keyword evidence="2" id="KW-0677">Repeat</keyword>
<dbReference type="GO" id="GO:0005634">
    <property type="term" value="C:nucleus"/>
    <property type="evidence" value="ECO:0007669"/>
    <property type="project" value="UniProtKB-SubCell"/>
</dbReference>
<keyword evidence="10" id="KW-1185">Reference proteome</keyword>
<name>A0AA36E3L4_LACSI</name>
<comment type="subcellular location">
    <subcellularLocation>
        <location evidence="1">Nucleus</location>
    </subcellularLocation>
</comment>
<dbReference type="Gene3D" id="1.10.10.60">
    <property type="entry name" value="Homeodomain-like"/>
    <property type="match status" value="2"/>
</dbReference>
<evidence type="ECO:0000256" key="6">
    <source>
        <dbReference type="ARBA" id="ARBA00023242"/>
    </source>
</evidence>
<feature type="domain" description="HTH myb-type" evidence="8">
    <location>
        <begin position="69"/>
        <end position="119"/>
    </location>
</feature>
<dbReference type="InterPro" id="IPR009057">
    <property type="entry name" value="Homeodomain-like_sf"/>
</dbReference>
<keyword evidence="3" id="KW-0805">Transcription regulation</keyword>
<dbReference type="InterPro" id="IPR017930">
    <property type="entry name" value="Myb_dom"/>
</dbReference>
<evidence type="ECO:0000256" key="5">
    <source>
        <dbReference type="ARBA" id="ARBA00023163"/>
    </source>
</evidence>
<dbReference type="PROSITE" id="PS50090">
    <property type="entry name" value="MYB_LIKE"/>
    <property type="match status" value="2"/>
</dbReference>
<dbReference type="AlphaFoldDB" id="A0AA36E3L4"/>
<dbReference type="PROSITE" id="PS51294">
    <property type="entry name" value="HTH_MYB"/>
    <property type="match status" value="2"/>
</dbReference>
<dbReference type="FunFam" id="1.10.10.60:FF:000140">
    <property type="entry name" value="Myb transcription factor"/>
    <property type="match status" value="1"/>
</dbReference>
<keyword evidence="6" id="KW-0539">Nucleus</keyword>
<protein>
    <submittedName>
        <fullName evidence="9">Uncharacterized protein</fullName>
    </submittedName>
</protein>
<dbReference type="InterPro" id="IPR051953">
    <property type="entry name" value="Plant_SW-associated_TFs"/>
</dbReference>
<dbReference type="SMART" id="SM00717">
    <property type="entry name" value="SANT"/>
    <property type="match status" value="2"/>
</dbReference>
<evidence type="ECO:0000259" key="8">
    <source>
        <dbReference type="PROSITE" id="PS51294"/>
    </source>
</evidence>
<feature type="domain" description="HTH myb-type" evidence="8">
    <location>
        <begin position="12"/>
        <end position="68"/>
    </location>
</feature>